<organism evidence="2 3">
    <name type="scientific">Medicago truncatula</name>
    <name type="common">Barrel medic</name>
    <name type="synonym">Medicago tribuloides</name>
    <dbReference type="NCBI Taxonomy" id="3880"/>
    <lineage>
        <taxon>Eukaryota</taxon>
        <taxon>Viridiplantae</taxon>
        <taxon>Streptophyta</taxon>
        <taxon>Embryophyta</taxon>
        <taxon>Tracheophyta</taxon>
        <taxon>Spermatophyta</taxon>
        <taxon>Magnoliopsida</taxon>
        <taxon>eudicotyledons</taxon>
        <taxon>Gunneridae</taxon>
        <taxon>Pentapetalae</taxon>
        <taxon>rosids</taxon>
        <taxon>fabids</taxon>
        <taxon>Fabales</taxon>
        <taxon>Fabaceae</taxon>
        <taxon>Papilionoideae</taxon>
        <taxon>50 kb inversion clade</taxon>
        <taxon>NPAAA clade</taxon>
        <taxon>Hologalegina</taxon>
        <taxon>IRL clade</taxon>
        <taxon>Trifolieae</taxon>
        <taxon>Medicago</taxon>
    </lineage>
</organism>
<dbReference type="Proteomes" id="UP000265566">
    <property type="component" value="Chromosome 1"/>
</dbReference>
<dbReference type="EMBL" id="PSQE01000001">
    <property type="protein sequence ID" value="RHN78129.1"/>
    <property type="molecule type" value="Genomic_DNA"/>
</dbReference>
<keyword evidence="1" id="KW-0732">Signal</keyword>
<evidence type="ECO:0000313" key="3">
    <source>
        <dbReference type="Proteomes" id="UP000265566"/>
    </source>
</evidence>
<gene>
    <name evidence="2" type="ORF">MtrunA17_Chr1g0162121</name>
</gene>
<feature type="signal peptide" evidence="1">
    <location>
        <begin position="1"/>
        <end position="21"/>
    </location>
</feature>
<dbReference type="AlphaFoldDB" id="A0A396JIS7"/>
<name>A0A396JIS7_MEDTR</name>
<feature type="chain" id="PRO_5017440284" evidence="1">
    <location>
        <begin position="22"/>
        <end position="106"/>
    </location>
</feature>
<dbReference type="Gramene" id="rna1650">
    <property type="protein sequence ID" value="RHN78129.1"/>
    <property type="gene ID" value="gene1650"/>
</dbReference>
<reference evidence="3" key="1">
    <citation type="journal article" date="2018" name="Nat. Plants">
        <title>Whole-genome landscape of Medicago truncatula symbiotic genes.</title>
        <authorList>
            <person name="Pecrix Y."/>
            <person name="Staton S.E."/>
            <person name="Sallet E."/>
            <person name="Lelandais-Briere C."/>
            <person name="Moreau S."/>
            <person name="Carrere S."/>
            <person name="Blein T."/>
            <person name="Jardinaud M.F."/>
            <person name="Latrasse D."/>
            <person name="Zouine M."/>
            <person name="Zahm M."/>
            <person name="Kreplak J."/>
            <person name="Mayjonade B."/>
            <person name="Satge C."/>
            <person name="Perez M."/>
            <person name="Cauet S."/>
            <person name="Marande W."/>
            <person name="Chantry-Darmon C."/>
            <person name="Lopez-Roques C."/>
            <person name="Bouchez O."/>
            <person name="Berard A."/>
            <person name="Debelle F."/>
            <person name="Munos S."/>
            <person name="Bendahmane A."/>
            <person name="Berges H."/>
            <person name="Niebel A."/>
            <person name="Buitink J."/>
            <person name="Frugier F."/>
            <person name="Benhamed M."/>
            <person name="Crespi M."/>
            <person name="Gouzy J."/>
            <person name="Gamas P."/>
        </authorList>
    </citation>
    <scope>NUCLEOTIDE SEQUENCE [LARGE SCALE GENOMIC DNA]</scope>
    <source>
        <strain evidence="3">cv. Jemalong A17</strain>
    </source>
</reference>
<comment type="caution">
    <text evidence="2">The sequence shown here is derived from an EMBL/GenBank/DDBJ whole genome shotgun (WGS) entry which is preliminary data.</text>
</comment>
<sequence>MNSKGLLFLAMLLASILLISAAEKSDKKDGKENGIDESKYGYYGGWGYGGPWRGGWGYGGPWRGGYGWGGPWRGGWGGGYGGWRGGWGGGWPKEHNDAHIDAEPHD</sequence>
<evidence type="ECO:0000256" key="1">
    <source>
        <dbReference type="SAM" id="SignalP"/>
    </source>
</evidence>
<evidence type="ECO:0000313" key="2">
    <source>
        <dbReference type="EMBL" id="RHN78129.1"/>
    </source>
</evidence>
<protein>
    <submittedName>
        <fullName evidence="2">Putative glycine rich protein</fullName>
    </submittedName>
</protein>
<accession>A0A396JIS7</accession>
<proteinExistence type="predicted"/>